<dbReference type="PANTHER" id="PTHR14054:SF14">
    <property type="entry name" value="REPETIN"/>
    <property type="match status" value="1"/>
</dbReference>
<accession>A0A9D3Y365</accession>
<dbReference type="PANTHER" id="PTHR14054">
    <property type="entry name" value="REPETIN"/>
    <property type="match status" value="1"/>
</dbReference>
<dbReference type="Proteomes" id="UP000828390">
    <property type="component" value="Unassembled WGS sequence"/>
</dbReference>
<feature type="region of interest" description="Disordered" evidence="1">
    <location>
        <begin position="1"/>
        <end position="62"/>
    </location>
</feature>
<evidence type="ECO:0000313" key="3">
    <source>
        <dbReference type="Proteomes" id="UP000828390"/>
    </source>
</evidence>
<evidence type="ECO:0000313" key="2">
    <source>
        <dbReference type="EMBL" id="KAH3691735.1"/>
    </source>
</evidence>
<keyword evidence="3" id="KW-1185">Reference proteome</keyword>
<reference evidence="2" key="2">
    <citation type="submission" date="2020-11" db="EMBL/GenBank/DDBJ databases">
        <authorList>
            <person name="McCartney M.A."/>
            <person name="Auch B."/>
            <person name="Kono T."/>
            <person name="Mallez S."/>
            <person name="Becker A."/>
            <person name="Gohl D.M."/>
            <person name="Silverstein K.A.T."/>
            <person name="Koren S."/>
            <person name="Bechman K.B."/>
            <person name="Herman A."/>
            <person name="Abrahante J.E."/>
            <person name="Garbe J."/>
        </authorList>
    </citation>
    <scope>NUCLEOTIDE SEQUENCE</scope>
    <source>
        <strain evidence="2">Duluth1</strain>
        <tissue evidence="2">Whole animal</tissue>
    </source>
</reference>
<organism evidence="2 3">
    <name type="scientific">Dreissena polymorpha</name>
    <name type="common">Zebra mussel</name>
    <name type="synonym">Mytilus polymorpha</name>
    <dbReference type="NCBI Taxonomy" id="45954"/>
    <lineage>
        <taxon>Eukaryota</taxon>
        <taxon>Metazoa</taxon>
        <taxon>Spiralia</taxon>
        <taxon>Lophotrochozoa</taxon>
        <taxon>Mollusca</taxon>
        <taxon>Bivalvia</taxon>
        <taxon>Autobranchia</taxon>
        <taxon>Heteroconchia</taxon>
        <taxon>Euheterodonta</taxon>
        <taxon>Imparidentia</taxon>
        <taxon>Neoheterodontei</taxon>
        <taxon>Myida</taxon>
        <taxon>Dreissenoidea</taxon>
        <taxon>Dreissenidae</taxon>
        <taxon>Dreissena</taxon>
    </lineage>
</organism>
<sequence length="818" mass="82047">MIYENLGSQELVNSAGRSTKIPRLGNEKIPNPRPKKVTPKPKAASTPKATRKGASHPQDASTPKEATILLGSNGRQLNVLSQTDVYNGPGAKPNRAPVHVADLSQDQQELLASHINSQHCHKATMTEPAMTFLTAEEVAGYVCINYVGKKLDGFEKKLDSFESVVRSVEKQLRRLVACEVLEAVSGDVTVPDAFDVNDAPVSACDVNDNSVVSLSDAVCHDVVSIGHDSICLSGGSVVSNGVMTVAGCETSCRANPDASIAGSLVGHDSLYVAGGFAGYHSVSEAGGFAGRDGLSIGGGVIGTGGFSVGGSVVGRDGLSIGGGVVDTGVFSLVGGVVGGDGLSIGGGVVGTGGFSVGDGVVGRDGLSMKGGVVGTGGFSVGGGVVGGDDLSIGGGVVGTGGLSVGGGVVGRTELSAGGAVVGRNGLSAEGGVEGRDGLSIGGGVVGTGGLSVGGGVVGRTGLSAGGAVVGRDGLSIGGGVVGTGGFSVGGGGVGRNGLSSGDGVVGRNGLSAGDGVVGRNGLSSGDRVVGRNGLCAGGGVVGRNGLSSGDGVVGRNGLSSGDGVVSRNGLSAGDGVVGRNGLSAGGGVVGHDGLAVGHVMEGQDVFYVGGGPVGLDVNSVGNGDIRWGVRSRSGFSDLDVVNNGRLFDNVSVMISPHVGYGERDRELNSGFIVYENSRDDDMDDDLGGERVVSADRVPLRSRFEQLPVVIRSYIDMQSVSKNAPVMLHPDILDSLITQHDGNISRFVWDLTKLLYSNEEMIDSSFNGKGTRKALSARRKSLILNGAQQAFPGVGKCTQYIATVINNGFKNKRTYQKKN</sequence>
<protein>
    <submittedName>
        <fullName evidence="2">Uncharacterized protein</fullName>
    </submittedName>
</protein>
<name>A0A9D3Y365_DREPO</name>
<reference evidence="2" key="1">
    <citation type="journal article" date="2019" name="bioRxiv">
        <title>The Genome of the Zebra Mussel, Dreissena polymorpha: A Resource for Invasive Species Research.</title>
        <authorList>
            <person name="McCartney M.A."/>
            <person name="Auch B."/>
            <person name="Kono T."/>
            <person name="Mallez S."/>
            <person name="Zhang Y."/>
            <person name="Obille A."/>
            <person name="Becker A."/>
            <person name="Abrahante J.E."/>
            <person name="Garbe J."/>
            <person name="Badalamenti J.P."/>
            <person name="Herman A."/>
            <person name="Mangelson H."/>
            <person name="Liachko I."/>
            <person name="Sullivan S."/>
            <person name="Sone E.D."/>
            <person name="Koren S."/>
            <person name="Silverstein K.A.T."/>
            <person name="Beckman K.B."/>
            <person name="Gohl D.M."/>
        </authorList>
    </citation>
    <scope>NUCLEOTIDE SEQUENCE</scope>
    <source>
        <strain evidence="2">Duluth1</strain>
        <tissue evidence="2">Whole animal</tissue>
    </source>
</reference>
<feature type="compositionally biased region" description="Polar residues" evidence="1">
    <location>
        <begin position="1"/>
        <end position="17"/>
    </location>
</feature>
<proteinExistence type="predicted"/>
<evidence type="ECO:0000256" key="1">
    <source>
        <dbReference type="SAM" id="MobiDB-lite"/>
    </source>
</evidence>
<dbReference type="EMBL" id="JAIWYP010000031">
    <property type="protein sequence ID" value="KAH3691735.1"/>
    <property type="molecule type" value="Genomic_DNA"/>
</dbReference>
<gene>
    <name evidence="2" type="ORF">DPMN_194134</name>
</gene>
<comment type="caution">
    <text evidence="2">The sequence shown here is derived from an EMBL/GenBank/DDBJ whole genome shotgun (WGS) entry which is preliminary data.</text>
</comment>
<dbReference type="AlphaFoldDB" id="A0A9D3Y365"/>